<comment type="caution">
    <text evidence="1">The sequence shown here is derived from an EMBL/GenBank/DDBJ whole genome shotgun (WGS) entry which is preliminary data.</text>
</comment>
<proteinExistence type="predicted"/>
<reference evidence="1 2" key="1">
    <citation type="submission" date="2019-04" db="EMBL/GenBank/DDBJ databases">
        <title>Bacillus caeni sp. nov., a bacterium isolated from mangrove sediment.</title>
        <authorList>
            <person name="Huang H."/>
            <person name="Mo K."/>
            <person name="Hu Y."/>
        </authorList>
    </citation>
    <scope>NUCLEOTIDE SEQUENCE [LARGE SCALE GENOMIC DNA]</scope>
    <source>
        <strain evidence="1 2">HB172195</strain>
    </source>
</reference>
<dbReference type="Proteomes" id="UP000308230">
    <property type="component" value="Unassembled WGS sequence"/>
</dbReference>
<dbReference type="AlphaFoldDB" id="A0A5R9F4N8"/>
<evidence type="ECO:0000313" key="1">
    <source>
        <dbReference type="EMBL" id="TLS35454.1"/>
    </source>
</evidence>
<dbReference type="SUPFAM" id="SSF89442">
    <property type="entry name" value="Hypothetical protein YojF"/>
    <property type="match status" value="1"/>
</dbReference>
<dbReference type="RefSeq" id="WP_138128927.1">
    <property type="nucleotide sequence ID" value="NZ_SWLG01000021.1"/>
</dbReference>
<dbReference type="OrthoDB" id="2352913at2"/>
<dbReference type="InterPro" id="IPR036492">
    <property type="entry name" value="YojF_sf"/>
</dbReference>
<dbReference type="InterPro" id="IPR014934">
    <property type="entry name" value="DUF1806"/>
</dbReference>
<gene>
    <name evidence="1" type="ORF">FCL54_20370</name>
</gene>
<accession>A0A5R9F4N8</accession>
<dbReference type="Pfam" id="PF08830">
    <property type="entry name" value="DUF1806"/>
    <property type="match status" value="1"/>
</dbReference>
<dbReference type="EMBL" id="SWLG01000021">
    <property type="protein sequence ID" value="TLS35454.1"/>
    <property type="molecule type" value="Genomic_DNA"/>
</dbReference>
<evidence type="ECO:0000313" key="2">
    <source>
        <dbReference type="Proteomes" id="UP000308230"/>
    </source>
</evidence>
<organism evidence="1 2">
    <name type="scientific">Exobacillus caeni</name>
    <dbReference type="NCBI Taxonomy" id="2574798"/>
    <lineage>
        <taxon>Bacteria</taxon>
        <taxon>Bacillati</taxon>
        <taxon>Bacillota</taxon>
        <taxon>Bacilli</taxon>
        <taxon>Bacillales</taxon>
        <taxon>Guptibacillaceae</taxon>
        <taxon>Exobacillus</taxon>
    </lineage>
</organism>
<keyword evidence="2" id="KW-1185">Reference proteome</keyword>
<sequence>MKQINSREVQEVLEGFTGKEVFLHLETTNGAYAAQDKEKRAVGAYIRNAKITILNAMIKGNGPFRIGLKTNDGWVYAEGLTDWEVDVKDRLLIAGHDAEGKLAVALQISITPFK</sequence>
<name>A0A5R9F4N8_9BACL</name>
<protein>
    <submittedName>
        <fullName evidence="1">DUF1806 family protein</fullName>
    </submittedName>
</protein>
<dbReference type="Gene3D" id="2.70.180.10">
    <property type="entry name" value="Hypothetical protein YojF"/>
    <property type="match status" value="1"/>
</dbReference>